<dbReference type="PANTHER" id="PTHR33307">
    <property type="entry name" value="ALPHA-RHAMNOSIDASE (EUROFUNG)"/>
    <property type="match status" value="1"/>
</dbReference>
<dbReference type="InterPro" id="IPR012341">
    <property type="entry name" value="6hp_glycosidase-like_sf"/>
</dbReference>
<dbReference type="Pfam" id="PF17389">
    <property type="entry name" value="Bac_rhamnosid6H"/>
    <property type="match status" value="1"/>
</dbReference>
<feature type="domain" description="Alpha-L-rhamnosidase concanavalin-like" evidence="4">
    <location>
        <begin position="225"/>
        <end position="312"/>
    </location>
</feature>
<evidence type="ECO:0000313" key="8">
    <source>
        <dbReference type="Proteomes" id="UP000611762"/>
    </source>
</evidence>
<accession>A0A926DJT7</accession>
<keyword evidence="3" id="KW-0812">Transmembrane</keyword>
<name>A0A926DJT7_9FIRM</name>
<gene>
    <name evidence="7" type="ORF">H8698_04585</name>
</gene>
<feature type="transmembrane region" description="Helical" evidence="3">
    <location>
        <begin position="592"/>
        <end position="609"/>
    </location>
</feature>
<dbReference type="GO" id="GO:0005975">
    <property type="term" value="P:carbohydrate metabolic process"/>
    <property type="evidence" value="ECO:0007669"/>
    <property type="project" value="InterPro"/>
</dbReference>
<keyword evidence="3" id="KW-0472">Membrane</keyword>
<protein>
    <recommendedName>
        <fullName evidence="2">alpha-L-rhamnosidase</fullName>
        <ecNumber evidence="2">3.2.1.40</ecNumber>
    </recommendedName>
</protein>
<evidence type="ECO:0000259" key="6">
    <source>
        <dbReference type="Pfam" id="PF17389"/>
    </source>
</evidence>
<dbReference type="EC" id="3.2.1.40" evidence="2"/>
<dbReference type="InterPro" id="IPR008902">
    <property type="entry name" value="Rhamnosid_concanavalin"/>
</dbReference>
<evidence type="ECO:0000259" key="4">
    <source>
        <dbReference type="Pfam" id="PF05592"/>
    </source>
</evidence>
<evidence type="ECO:0000259" key="5">
    <source>
        <dbReference type="Pfam" id="PF08531"/>
    </source>
</evidence>
<dbReference type="InterPro" id="IPR013737">
    <property type="entry name" value="Bac_rhamnosid_N"/>
</dbReference>
<dbReference type="Gene3D" id="2.60.120.260">
    <property type="entry name" value="Galactose-binding domain-like"/>
    <property type="match status" value="2"/>
</dbReference>
<dbReference type="Gene3D" id="1.50.10.10">
    <property type="match status" value="1"/>
</dbReference>
<evidence type="ECO:0000256" key="2">
    <source>
        <dbReference type="ARBA" id="ARBA00012652"/>
    </source>
</evidence>
<comment type="catalytic activity">
    <reaction evidence="1">
        <text>Hydrolysis of terminal non-reducing alpha-L-rhamnose residues in alpha-L-rhamnosides.</text>
        <dbReference type="EC" id="3.2.1.40"/>
    </reaction>
</comment>
<dbReference type="InterPro" id="IPR016007">
    <property type="entry name" value="Alpha_rhamnosid"/>
</dbReference>
<dbReference type="InterPro" id="IPR035396">
    <property type="entry name" value="Bac_rhamnosid6H"/>
</dbReference>
<sequence length="673" mass="76654">MGKQHKFCGKWITCEDMAALPAINVFHRQLDGKTVPDSKFQNKHMLFRKKFIAETTKGTTLFLSADDYYKLYINGRFVTQGPCPGYPFHYYYNELDISAYLKKGENTIAVHVFYQGLINRVWVSGDNRSGLILDIVSGGKTVLSSDESFLVTDQTAFSAIGDVCGLNTQYCERFNAGHPNVLFDQPDFDDSNWRPAALRAFPDYTLYPQPTKQLVFEPIRPAALKKNEQGYLVDFGAMYVGYLSFSASGSRGSVIAVKSGQELCDGGTDVMFHLRANCVYKDEMVLSGNRDFYCQFDYKSFRYVQLDLPPDCVLDENSICLTARHYPFCEQAACNTDDPELHAVWSLCARSLKYGVQEVIQDCMEREKGQYVGDGCFTSLSYALLTKDFSIMEKLIDDALRSQFVNKGLLTCTTCSFMQEIAEYPLMLVMLLFAHYHIKKDKEFIAQRYDALLDILTFYQKSYGKADGLLYDLDKWCVVEWPQKWRDGYDVDLTEGQICRGTHNVINAYFIGAAKALNRLASIVGKRPAFDTVFLTDAYRNAFYDPAQGFFCDSAESRHISFPSNATALAFGLCPDRACEERIIQMMDKRRLSGCMLFMTFAAFCGLVRCGRRDLVYEMMKDKGGWLRMINEGATATFEGWGKSEKHNISLFHLCLTYPIVFLTDWNMEQIFK</sequence>
<dbReference type="AlphaFoldDB" id="A0A926DJT7"/>
<keyword evidence="7" id="KW-0378">Hydrolase</keyword>
<organism evidence="7 8">
    <name type="scientific">Congzhengia minquanensis</name>
    <dbReference type="NCBI Taxonomy" id="2763657"/>
    <lineage>
        <taxon>Bacteria</taxon>
        <taxon>Bacillati</taxon>
        <taxon>Bacillota</taxon>
        <taxon>Clostridia</taxon>
        <taxon>Eubacteriales</taxon>
        <taxon>Oscillospiraceae</taxon>
        <taxon>Congzhengia</taxon>
    </lineage>
</organism>
<dbReference type="Pfam" id="PF05592">
    <property type="entry name" value="Bac_rhamnosid"/>
    <property type="match status" value="1"/>
</dbReference>
<proteinExistence type="predicted"/>
<feature type="domain" description="Alpha-L-rhamnosidase six-hairpin glycosidase" evidence="6">
    <location>
        <begin position="333"/>
        <end position="663"/>
    </location>
</feature>
<dbReference type="RefSeq" id="WP_249311348.1">
    <property type="nucleotide sequence ID" value="NZ_JACRSU010000001.1"/>
</dbReference>
<keyword evidence="8" id="KW-1185">Reference proteome</keyword>
<evidence type="ECO:0000313" key="7">
    <source>
        <dbReference type="EMBL" id="MBC8540248.1"/>
    </source>
</evidence>
<dbReference type="PANTHER" id="PTHR33307:SF6">
    <property type="entry name" value="ALPHA-RHAMNOSIDASE (EUROFUNG)-RELATED"/>
    <property type="match status" value="1"/>
</dbReference>
<dbReference type="InterPro" id="IPR008979">
    <property type="entry name" value="Galactose-bd-like_sf"/>
</dbReference>
<dbReference type="InterPro" id="IPR008928">
    <property type="entry name" value="6-hairpin_glycosidase_sf"/>
</dbReference>
<reference evidence="7" key="1">
    <citation type="submission" date="2020-08" db="EMBL/GenBank/DDBJ databases">
        <title>Genome public.</title>
        <authorList>
            <person name="Liu C."/>
            <person name="Sun Q."/>
        </authorList>
    </citation>
    <scope>NUCLEOTIDE SEQUENCE</scope>
    <source>
        <strain evidence="7">H8</strain>
    </source>
</reference>
<dbReference type="SUPFAM" id="SSF48208">
    <property type="entry name" value="Six-hairpin glycosidases"/>
    <property type="match status" value="1"/>
</dbReference>
<dbReference type="GO" id="GO:0030596">
    <property type="term" value="F:alpha-L-rhamnosidase activity"/>
    <property type="evidence" value="ECO:0007669"/>
    <property type="project" value="UniProtKB-EC"/>
</dbReference>
<feature type="domain" description="Bacterial alpha-L-rhamnosidase N-terminal" evidence="5">
    <location>
        <begin position="57"/>
        <end position="211"/>
    </location>
</feature>
<dbReference type="SUPFAM" id="SSF49785">
    <property type="entry name" value="Galactose-binding domain-like"/>
    <property type="match status" value="1"/>
</dbReference>
<dbReference type="Proteomes" id="UP000611762">
    <property type="component" value="Unassembled WGS sequence"/>
</dbReference>
<evidence type="ECO:0000256" key="3">
    <source>
        <dbReference type="SAM" id="Phobius"/>
    </source>
</evidence>
<dbReference type="Pfam" id="PF08531">
    <property type="entry name" value="Bac_rhamnosid_N"/>
    <property type="match status" value="1"/>
</dbReference>
<keyword evidence="3" id="KW-1133">Transmembrane helix</keyword>
<dbReference type="EMBL" id="JACRSU010000001">
    <property type="protein sequence ID" value="MBC8540248.1"/>
    <property type="molecule type" value="Genomic_DNA"/>
</dbReference>
<evidence type="ECO:0000256" key="1">
    <source>
        <dbReference type="ARBA" id="ARBA00001445"/>
    </source>
</evidence>
<comment type="caution">
    <text evidence="7">The sequence shown here is derived from an EMBL/GenBank/DDBJ whole genome shotgun (WGS) entry which is preliminary data.</text>
</comment>